<dbReference type="AlphaFoldDB" id="A0A0E9VKW0"/>
<reference evidence="1" key="2">
    <citation type="journal article" date="2015" name="Fish Shellfish Immunol.">
        <title>Early steps in the European eel (Anguilla anguilla)-Vibrio vulnificus interaction in the gills: Role of the RtxA13 toxin.</title>
        <authorList>
            <person name="Callol A."/>
            <person name="Pajuelo D."/>
            <person name="Ebbesson L."/>
            <person name="Teles M."/>
            <person name="MacKenzie S."/>
            <person name="Amaro C."/>
        </authorList>
    </citation>
    <scope>NUCLEOTIDE SEQUENCE</scope>
</reference>
<evidence type="ECO:0000313" key="1">
    <source>
        <dbReference type="EMBL" id="JAH78055.1"/>
    </source>
</evidence>
<accession>A0A0E9VKW0</accession>
<sequence>MVTGDETLTLILLEGLIFNMI</sequence>
<name>A0A0E9VKW0_ANGAN</name>
<protein>
    <submittedName>
        <fullName evidence="1">Uncharacterized protein</fullName>
    </submittedName>
</protein>
<organism evidence="1">
    <name type="scientific">Anguilla anguilla</name>
    <name type="common">European freshwater eel</name>
    <name type="synonym">Muraena anguilla</name>
    <dbReference type="NCBI Taxonomy" id="7936"/>
    <lineage>
        <taxon>Eukaryota</taxon>
        <taxon>Metazoa</taxon>
        <taxon>Chordata</taxon>
        <taxon>Craniata</taxon>
        <taxon>Vertebrata</taxon>
        <taxon>Euteleostomi</taxon>
        <taxon>Actinopterygii</taxon>
        <taxon>Neopterygii</taxon>
        <taxon>Teleostei</taxon>
        <taxon>Anguilliformes</taxon>
        <taxon>Anguillidae</taxon>
        <taxon>Anguilla</taxon>
    </lineage>
</organism>
<dbReference type="EMBL" id="GBXM01030522">
    <property type="protein sequence ID" value="JAH78055.1"/>
    <property type="molecule type" value="Transcribed_RNA"/>
</dbReference>
<reference evidence="1" key="1">
    <citation type="submission" date="2014-11" db="EMBL/GenBank/DDBJ databases">
        <authorList>
            <person name="Amaro Gonzalez C."/>
        </authorList>
    </citation>
    <scope>NUCLEOTIDE SEQUENCE</scope>
</reference>
<proteinExistence type="predicted"/>